<name>A0ABS0KXP5_9BACT</name>
<dbReference type="Proteomes" id="UP000601099">
    <property type="component" value="Unassembled WGS sequence"/>
</dbReference>
<dbReference type="RefSeq" id="WP_196953675.1">
    <property type="nucleotide sequence ID" value="NZ_JADWYK010000002.1"/>
</dbReference>
<organism evidence="2 3">
    <name type="scientific">Hymenobacter guriensis</name>
    <dbReference type="NCBI Taxonomy" id="2793065"/>
    <lineage>
        <taxon>Bacteria</taxon>
        <taxon>Pseudomonadati</taxon>
        <taxon>Bacteroidota</taxon>
        <taxon>Cytophagia</taxon>
        <taxon>Cytophagales</taxon>
        <taxon>Hymenobacteraceae</taxon>
        <taxon>Hymenobacter</taxon>
    </lineage>
</organism>
<proteinExistence type="predicted"/>
<keyword evidence="1" id="KW-1133">Transmembrane helix</keyword>
<keyword evidence="1" id="KW-0472">Membrane</keyword>
<evidence type="ECO:0000256" key="1">
    <source>
        <dbReference type="SAM" id="Phobius"/>
    </source>
</evidence>
<evidence type="ECO:0000313" key="3">
    <source>
        <dbReference type="Proteomes" id="UP000601099"/>
    </source>
</evidence>
<sequence>MNSPTSDSSLSAFDKARNGLWISLQKHLETVYAAEKSFRAAVPRTEDLPFSAAQIDPQQLFEYQQQRAELRDLYLDETTQLDSLVKAVRLKSYQEDEKKLLLLMILGYMDVAATIFALLDTHRPSRLEPDEELTETTARFERIRNFVRLNIKGIAGLLPKLGG</sequence>
<feature type="transmembrane region" description="Helical" evidence="1">
    <location>
        <begin position="100"/>
        <end position="119"/>
    </location>
</feature>
<evidence type="ECO:0000313" key="2">
    <source>
        <dbReference type="EMBL" id="MBG8552620.1"/>
    </source>
</evidence>
<keyword evidence="3" id="KW-1185">Reference proteome</keyword>
<gene>
    <name evidence="2" type="ORF">I5L79_03630</name>
</gene>
<dbReference type="EMBL" id="JADWYK010000002">
    <property type="protein sequence ID" value="MBG8552620.1"/>
    <property type="molecule type" value="Genomic_DNA"/>
</dbReference>
<keyword evidence="1" id="KW-0812">Transmembrane</keyword>
<protein>
    <submittedName>
        <fullName evidence="2">Uncharacterized protein</fullName>
    </submittedName>
</protein>
<accession>A0ABS0KXP5</accession>
<comment type="caution">
    <text evidence="2">The sequence shown here is derived from an EMBL/GenBank/DDBJ whole genome shotgun (WGS) entry which is preliminary data.</text>
</comment>
<reference evidence="2 3" key="1">
    <citation type="submission" date="2020-11" db="EMBL/GenBank/DDBJ databases">
        <title>Hymenobacter sp.</title>
        <authorList>
            <person name="Kim M.K."/>
        </authorList>
    </citation>
    <scope>NUCLEOTIDE SEQUENCE [LARGE SCALE GENOMIC DNA]</scope>
    <source>
        <strain evidence="2 3">BT594</strain>
    </source>
</reference>